<evidence type="ECO:0000313" key="2">
    <source>
        <dbReference type="Proteomes" id="UP001152795"/>
    </source>
</evidence>
<comment type="caution">
    <text evidence="1">The sequence shown here is derived from an EMBL/GenBank/DDBJ whole genome shotgun (WGS) entry which is preliminary data.</text>
</comment>
<reference evidence="1" key="1">
    <citation type="submission" date="2020-04" db="EMBL/GenBank/DDBJ databases">
        <authorList>
            <person name="Alioto T."/>
            <person name="Alioto T."/>
            <person name="Gomez Garrido J."/>
        </authorList>
    </citation>
    <scope>NUCLEOTIDE SEQUENCE</scope>
    <source>
        <strain evidence="1">A484AB</strain>
    </source>
</reference>
<dbReference type="AlphaFoldDB" id="A0A7D9IFS7"/>
<gene>
    <name evidence="1" type="ORF">PACLA_8A037510</name>
</gene>
<proteinExistence type="predicted"/>
<accession>A0A7D9IFS7</accession>
<sequence>MSRVFFLSATALLFTLCFRSSFENLCSNRFSDPQCRRRNQICCNGACNSTCVGKRCRWDFQCGSRSQGHKCCAGHCRTNCEGLVCHTNSDCKDRSLKCCNNICRKDSCLGSSCNSLHPSYRTCGWHRGKRLDCCSGRCELSCQDKPCFDNRDCGGWGRSRMKCCNGVCKKSCRGSSCLEHRDCQSSKLDCCGFFENRTCARSCLNHGCSLAEVKECGRQRYPRLFCCGDGTCRRTCEGSICYTETFRYDCGSPEKLLYCCGMGQKECHRSCGHVRCEKNEDCGTSQYYCGRPNRHNISMCKFTHVSDILVFHDVRLDSLDFN</sequence>
<organism evidence="1 2">
    <name type="scientific">Paramuricea clavata</name>
    <name type="common">Red gorgonian</name>
    <name type="synonym">Violescent sea-whip</name>
    <dbReference type="NCBI Taxonomy" id="317549"/>
    <lineage>
        <taxon>Eukaryota</taxon>
        <taxon>Metazoa</taxon>
        <taxon>Cnidaria</taxon>
        <taxon>Anthozoa</taxon>
        <taxon>Octocorallia</taxon>
        <taxon>Malacalcyonacea</taxon>
        <taxon>Plexauridae</taxon>
        <taxon>Paramuricea</taxon>
    </lineage>
</organism>
<evidence type="ECO:0000313" key="1">
    <source>
        <dbReference type="EMBL" id="CAB4005829.1"/>
    </source>
</evidence>
<protein>
    <submittedName>
        <fullName evidence="1">Uncharacterized protein</fullName>
    </submittedName>
</protein>
<dbReference type="EMBL" id="CACRXK020005324">
    <property type="protein sequence ID" value="CAB4005829.1"/>
    <property type="molecule type" value="Genomic_DNA"/>
</dbReference>
<keyword evidence="2" id="KW-1185">Reference proteome</keyword>
<dbReference type="OrthoDB" id="5976508at2759"/>
<name>A0A7D9IFS7_PARCT</name>
<dbReference type="Proteomes" id="UP001152795">
    <property type="component" value="Unassembled WGS sequence"/>
</dbReference>